<feature type="transmembrane region" description="Helical" evidence="1">
    <location>
        <begin position="41"/>
        <end position="60"/>
    </location>
</feature>
<dbReference type="OrthoDB" id="8253942at2"/>
<dbReference type="EMBL" id="LLXZ01000215">
    <property type="protein sequence ID" value="KRQ94790.1"/>
    <property type="molecule type" value="Genomic_DNA"/>
</dbReference>
<keyword evidence="1" id="KW-0472">Membrane</keyword>
<dbReference type="RefSeq" id="WP_057840332.1">
    <property type="nucleotide sequence ID" value="NZ_LLXZ01000215.1"/>
</dbReference>
<gene>
    <name evidence="2" type="ORF">CQ12_04515</name>
</gene>
<dbReference type="AlphaFoldDB" id="A0A0R3KG90"/>
<evidence type="ECO:0000313" key="2">
    <source>
        <dbReference type="EMBL" id="KRQ94790.1"/>
    </source>
</evidence>
<organism evidence="2 3">
    <name type="scientific">Bradyrhizobium jicamae</name>
    <dbReference type="NCBI Taxonomy" id="280332"/>
    <lineage>
        <taxon>Bacteria</taxon>
        <taxon>Pseudomonadati</taxon>
        <taxon>Pseudomonadota</taxon>
        <taxon>Alphaproteobacteria</taxon>
        <taxon>Hyphomicrobiales</taxon>
        <taxon>Nitrobacteraceae</taxon>
        <taxon>Bradyrhizobium</taxon>
    </lineage>
</organism>
<accession>A0A0R3KG90</accession>
<dbReference type="Proteomes" id="UP000050863">
    <property type="component" value="Unassembled WGS sequence"/>
</dbReference>
<proteinExistence type="predicted"/>
<evidence type="ECO:0000313" key="3">
    <source>
        <dbReference type="Proteomes" id="UP000050863"/>
    </source>
</evidence>
<protein>
    <submittedName>
        <fullName evidence="2">Uncharacterized protein</fullName>
    </submittedName>
</protein>
<comment type="caution">
    <text evidence="2">The sequence shown here is derived from an EMBL/GenBank/DDBJ whole genome shotgun (WGS) entry which is preliminary data.</text>
</comment>
<reference evidence="2 3" key="1">
    <citation type="submission" date="2014-03" db="EMBL/GenBank/DDBJ databases">
        <title>Bradyrhizobium valentinum sp. nov., isolated from effective nodules of Lupinus mariae-josephae, a lupine endemic of basic-lime soils in Eastern Spain.</title>
        <authorList>
            <person name="Duran D."/>
            <person name="Rey L."/>
            <person name="Navarro A."/>
            <person name="Busquets A."/>
            <person name="Imperial J."/>
            <person name="Ruiz-Argueso T."/>
        </authorList>
    </citation>
    <scope>NUCLEOTIDE SEQUENCE [LARGE SCALE GENOMIC DNA]</scope>
    <source>
        <strain evidence="2 3">PAC68</strain>
    </source>
</reference>
<sequence length="61" mass="6354">MFFVAAVLTILSGLFYAAGRHEIGSLGVAMCQYGSPFCDNPLLVLVAAGLAACWGAFVSVR</sequence>
<keyword evidence="1" id="KW-1133">Transmembrane helix</keyword>
<evidence type="ECO:0000256" key="1">
    <source>
        <dbReference type="SAM" id="Phobius"/>
    </source>
</evidence>
<keyword evidence="3" id="KW-1185">Reference proteome</keyword>
<name>A0A0R3KG90_9BRAD</name>
<keyword evidence="1" id="KW-0812">Transmembrane</keyword>